<dbReference type="Proteomes" id="UP001356427">
    <property type="component" value="Unassembled WGS sequence"/>
</dbReference>
<accession>A0AAN8L8R4</accession>
<evidence type="ECO:0000313" key="2">
    <source>
        <dbReference type="EMBL" id="KAK6304958.1"/>
    </source>
</evidence>
<name>A0AAN8L8R4_9TELE</name>
<dbReference type="GO" id="GO:0005829">
    <property type="term" value="C:cytosol"/>
    <property type="evidence" value="ECO:0007669"/>
    <property type="project" value="TreeGrafter"/>
</dbReference>
<dbReference type="GO" id="GO:0005085">
    <property type="term" value="F:guanyl-nucleotide exchange factor activity"/>
    <property type="evidence" value="ECO:0007669"/>
    <property type="project" value="InterPro"/>
</dbReference>
<dbReference type="GO" id="GO:0006897">
    <property type="term" value="P:endocytosis"/>
    <property type="evidence" value="ECO:0007669"/>
    <property type="project" value="TreeGrafter"/>
</dbReference>
<dbReference type="SMART" id="SM00800">
    <property type="entry name" value="uDENN"/>
    <property type="match status" value="1"/>
</dbReference>
<dbReference type="InterPro" id="IPR005113">
    <property type="entry name" value="uDENN_dom"/>
</dbReference>
<organism evidence="2 3">
    <name type="scientific">Coregonus suidteri</name>
    <dbReference type="NCBI Taxonomy" id="861788"/>
    <lineage>
        <taxon>Eukaryota</taxon>
        <taxon>Metazoa</taxon>
        <taxon>Chordata</taxon>
        <taxon>Craniata</taxon>
        <taxon>Vertebrata</taxon>
        <taxon>Euteleostomi</taxon>
        <taxon>Actinopterygii</taxon>
        <taxon>Neopterygii</taxon>
        <taxon>Teleostei</taxon>
        <taxon>Protacanthopterygii</taxon>
        <taxon>Salmoniformes</taxon>
        <taxon>Salmonidae</taxon>
        <taxon>Coregoninae</taxon>
        <taxon>Coregonus</taxon>
    </lineage>
</organism>
<sequence>MGSRIKDNPEATFEVYLEVTHPGTAGSDPEVRRRFPEDYIDQETLQTVPKFCFPFSVDSDSNHSRNKAPNPHSKLATITFDNPIVSPSPHKCNLGIILDFTLSFHHHIQQTVKTSYFHLHNISRCPPSPVLLLKPSFMHSSPHK</sequence>
<dbReference type="GO" id="GO:1901981">
    <property type="term" value="F:phosphatidylinositol phosphate binding"/>
    <property type="evidence" value="ECO:0007669"/>
    <property type="project" value="TreeGrafter"/>
</dbReference>
<reference evidence="2 3" key="1">
    <citation type="submission" date="2021-04" db="EMBL/GenBank/DDBJ databases">
        <authorList>
            <person name="De Guttry C."/>
            <person name="Zahm M."/>
            <person name="Klopp C."/>
            <person name="Cabau C."/>
            <person name="Louis A."/>
            <person name="Berthelot C."/>
            <person name="Parey E."/>
            <person name="Roest Crollius H."/>
            <person name="Montfort J."/>
            <person name="Robinson-Rechavi M."/>
            <person name="Bucao C."/>
            <person name="Bouchez O."/>
            <person name="Gislard M."/>
            <person name="Lluch J."/>
            <person name="Milhes M."/>
            <person name="Lampietro C."/>
            <person name="Lopez Roques C."/>
            <person name="Donnadieu C."/>
            <person name="Braasch I."/>
            <person name="Desvignes T."/>
            <person name="Postlethwait J."/>
            <person name="Bobe J."/>
            <person name="Wedekind C."/>
            <person name="Guiguen Y."/>
        </authorList>
    </citation>
    <scope>NUCLEOTIDE SEQUENCE [LARGE SCALE GENOMIC DNA]</scope>
    <source>
        <strain evidence="2">Cs_M1</strain>
        <tissue evidence="2">Blood</tissue>
    </source>
</reference>
<dbReference type="AlphaFoldDB" id="A0AAN8L8R4"/>
<protein>
    <recommendedName>
        <fullName evidence="1">uDENN domain-containing protein</fullName>
    </recommendedName>
</protein>
<gene>
    <name evidence="2" type="ORF">J4Q44_G00237380</name>
</gene>
<evidence type="ECO:0000259" key="1">
    <source>
        <dbReference type="SMART" id="SM00800"/>
    </source>
</evidence>
<dbReference type="GO" id="GO:0030136">
    <property type="term" value="C:clathrin-coated vesicle"/>
    <property type="evidence" value="ECO:0007669"/>
    <property type="project" value="TreeGrafter"/>
</dbReference>
<dbReference type="InterPro" id="IPR040032">
    <property type="entry name" value="DENND1A/B/C"/>
</dbReference>
<dbReference type="Pfam" id="PF03456">
    <property type="entry name" value="uDENN"/>
    <property type="match status" value="1"/>
</dbReference>
<dbReference type="PANTHER" id="PTHR13196">
    <property type="entry name" value="DENN DOMAIN-CONTAINING"/>
    <property type="match status" value="1"/>
</dbReference>
<dbReference type="PANTHER" id="PTHR13196:SF22">
    <property type="entry name" value="DENN DOMAIN-CONTAINING PROTEIN 1A"/>
    <property type="match status" value="1"/>
</dbReference>
<keyword evidence="3" id="KW-1185">Reference proteome</keyword>
<proteinExistence type="predicted"/>
<dbReference type="GO" id="GO:0032456">
    <property type="term" value="P:endocytic recycling"/>
    <property type="evidence" value="ECO:0007669"/>
    <property type="project" value="TreeGrafter"/>
</dbReference>
<evidence type="ECO:0000313" key="3">
    <source>
        <dbReference type="Proteomes" id="UP001356427"/>
    </source>
</evidence>
<comment type="caution">
    <text evidence="2">The sequence shown here is derived from an EMBL/GenBank/DDBJ whole genome shotgun (WGS) entry which is preliminary data.</text>
</comment>
<dbReference type="EMBL" id="JAGTTL010000022">
    <property type="protein sequence ID" value="KAK6304958.1"/>
    <property type="molecule type" value="Genomic_DNA"/>
</dbReference>
<dbReference type="Gene3D" id="3.30.450.200">
    <property type="match status" value="1"/>
</dbReference>
<feature type="domain" description="uDENN" evidence="1">
    <location>
        <begin position="9"/>
        <end position="86"/>
    </location>
</feature>